<name>E3SMX4_9CAUD</name>
<keyword evidence="2" id="KW-1185">Reference proteome</keyword>
<gene>
    <name evidence="1" type="ORF">PHM1_143</name>
</gene>
<accession>E3SMX4</accession>
<dbReference type="Proteomes" id="UP000006530">
    <property type="component" value="Segment"/>
</dbReference>
<evidence type="ECO:0000313" key="1">
    <source>
        <dbReference type="EMBL" id="ADO98767.1"/>
    </source>
</evidence>
<dbReference type="EMBL" id="GU071101">
    <property type="protein sequence ID" value="ADO98767.1"/>
    <property type="molecule type" value="Genomic_DNA"/>
</dbReference>
<organism evidence="1 2">
    <name type="scientific">Prochlorococcus phage P-HM1</name>
    <dbReference type="NCBI Taxonomy" id="445700"/>
    <lineage>
        <taxon>Viruses</taxon>
        <taxon>Duplodnaviria</taxon>
        <taxon>Heunggongvirae</taxon>
        <taxon>Uroviricota</taxon>
        <taxon>Caudoviricetes</taxon>
        <taxon>Eurybiavirus</taxon>
        <taxon>Eurybiavirus PHM2</taxon>
    </lineage>
</organism>
<evidence type="ECO:0000313" key="2">
    <source>
        <dbReference type="Proteomes" id="UP000006530"/>
    </source>
</evidence>
<dbReference type="OrthoDB" id="29137at10239"/>
<proteinExistence type="predicted"/>
<dbReference type="KEGG" id="vg:10327056"/>
<sequence length="56" mass="6658">MKKSELIHWRLQAMLREHTFSDLAYLGIRENQHWYSIDGNEVPVDAIEELESVETE</sequence>
<reference evidence="1 2" key="1">
    <citation type="journal article" date="2010" name="Environ. Microbiol.">
        <title>Genomic analysis of oceanic cyanobacterial myoviruses compared with T4-like myoviruses from diverse hosts and environments.</title>
        <authorList>
            <person name="Sullivan M.B."/>
            <person name="Huang K.H."/>
            <person name="Ignacio-Espinoza J.C."/>
            <person name="Berlin A.M."/>
            <person name="Kelly L."/>
            <person name="Weigele P.R."/>
            <person name="DeFrancesco A.S."/>
            <person name="Kern S.E."/>
            <person name="Thompson L.R."/>
            <person name="Young S."/>
            <person name="Yandava C."/>
            <person name="Fu R."/>
            <person name="Krastins B."/>
            <person name="Chase M."/>
            <person name="Sarracino D."/>
            <person name="Osburne M.S."/>
            <person name="Henn M.R."/>
            <person name="Chisholm S.W."/>
        </authorList>
    </citation>
    <scope>NUCLEOTIDE SEQUENCE [LARGE SCALE GENOMIC DNA]</scope>
    <source>
        <strain evidence="1">M4-247</strain>
    </source>
</reference>
<dbReference type="GeneID" id="10327056"/>
<dbReference type="RefSeq" id="YP_004322568.1">
    <property type="nucleotide sequence ID" value="NC_015280.1"/>
</dbReference>
<protein>
    <submittedName>
        <fullName evidence="1">Uncharacterized protein</fullName>
    </submittedName>
</protein>